<evidence type="ECO:0000256" key="5">
    <source>
        <dbReference type="ARBA" id="ARBA00022691"/>
    </source>
</evidence>
<dbReference type="Gene3D" id="3.40.50.150">
    <property type="entry name" value="Vaccinia Virus protein VP39"/>
    <property type="match status" value="1"/>
</dbReference>
<dbReference type="KEGG" id="hfe:HFELIS_12690"/>
<dbReference type="STRING" id="936155.HFELIS_12690"/>
<dbReference type="AlphaFoldDB" id="E7A9H6"/>
<evidence type="ECO:0000313" key="10">
    <source>
        <dbReference type="Proteomes" id="UP000007934"/>
    </source>
</evidence>
<comment type="similarity">
    <text evidence="1">Belongs to the N(4)/N(6)-methyltransferase family.</text>
</comment>
<comment type="catalytic activity">
    <reaction evidence="7">
        <text>a 2'-deoxyadenosine in DNA + S-adenosyl-L-methionine = an N(6)-methyl-2'-deoxyadenosine in DNA + S-adenosyl-L-homocysteine + H(+)</text>
        <dbReference type="Rhea" id="RHEA:15197"/>
        <dbReference type="Rhea" id="RHEA-COMP:12418"/>
        <dbReference type="Rhea" id="RHEA-COMP:12419"/>
        <dbReference type="ChEBI" id="CHEBI:15378"/>
        <dbReference type="ChEBI" id="CHEBI:57856"/>
        <dbReference type="ChEBI" id="CHEBI:59789"/>
        <dbReference type="ChEBI" id="CHEBI:90615"/>
        <dbReference type="ChEBI" id="CHEBI:90616"/>
        <dbReference type="EC" id="2.1.1.72"/>
    </reaction>
</comment>
<dbReference type="GO" id="GO:0032259">
    <property type="term" value="P:methylation"/>
    <property type="evidence" value="ECO:0007669"/>
    <property type="project" value="UniProtKB-KW"/>
</dbReference>
<dbReference type="OrthoDB" id="9784823at2"/>
<dbReference type="eggNOG" id="COG0286">
    <property type="taxonomic scope" value="Bacteria"/>
</dbReference>
<feature type="domain" description="DNA methylase adenine-specific" evidence="8">
    <location>
        <begin position="336"/>
        <end position="592"/>
    </location>
</feature>
<dbReference type="REBASE" id="29939">
    <property type="entry name" value="HfeORF12690P"/>
</dbReference>
<dbReference type="InterPro" id="IPR029063">
    <property type="entry name" value="SAM-dependent_MTases_sf"/>
</dbReference>
<keyword evidence="10" id="KW-1185">Reference proteome</keyword>
<evidence type="ECO:0000256" key="1">
    <source>
        <dbReference type="ARBA" id="ARBA00006594"/>
    </source>
</evidence>
<dbReference type="PANTHER" id="PTHR42933:SF1">
    <property type="entry name" value="SITE-SPECIFIC DNA-METHYLTRANSFERASE (ADENINE-SPECIFIC)"/>
    <property type="match status" value="1"/>
</dbReference>
<keyword evidence="4" id="KW-0808">Transferase</keyword>
<name>E7A9H6_HELFC</name>
<dbReference type="PANTHER" id="PTHR42933">
    <property type="entry name" value="SLR6095 PROTEIN"/>
    <property type="match status" value="1"/>
</dbReference>
<evidence type="ECO:0000259" key="8">
    <source>
        <dbReference type="Pfam" id="PF02384"/>
    </source>
</evidence>
<dbReference type="InterPro" id="IPR003356">
    <property type="entry name" value="DNA_methylase_A-5"/>
</dbReference>
<dbReference type="InterPro" id="IPR051537">
    <property type="entry name" value="DNA_Adenine_Mtase"/>
</dbReference>
<protein>
    <recommendedName>
        <fullName evidence="2">site-specific DNA-methyltransferase (adenine-specific)</fullName>
        <ecNumber evidence="2">2.1.1.72</ecNumber>
    </recommendedName>
</protein>
<dbReference type="SUPFAM" id="SSF53335">
    <property type="entry name" value="S-adenosyl-L-methionine-dependent methyltransferases"/>
    <property type="match status" value="1"/>
</dbReference>
<evidence type="ECO:0000256" key="6">
    <source>
        <dbReference type="ARBA" id="ARBA00022747"/>
    </source>
</evidence>
<dbReference type="EMBL" id="FQ670179">
    <property type="protein sequence ID" value="CBY83353.1"/>
    <property type="molecule type" value="Genomic_DNA"/>
</dbReference>
<accession>E7A9H6</accession>
<evidence type="ECO:0000256" key="7">
    <source>
        <dbReference type="ARBA" id="ARBA00047942"/>
    </source>
</evidence>
<dbReference type="RefSeq" id="WP_013469717.1">
    <property type="nucleotide sequence ID" value="NC_014810.2"/>
</dbReference>
<dbReference type="HOGENOM" id="CLU_015410_1_0_7"/>
<dbReference type="GeneID" id="36134431"/>
<dbReference type="GO" id="GO:0009007">
    <property type="term" value="F:site-specific DNA-methyltransferase (adenine-specific) activity"/>
    <property type="evidence" value="ECO:0007669"/>
    <property type="project" value="UniProtKB-EC"/>
</dbReference>
<proteinExistence type="inferred from homology"/>
<dbReference type="GO" id="GO:0008170">
    <property type="term" value="F:N-methyltransferase activity"/>
    <property type="evidence" value="ECO:0007669"/>
    <property type="project" value="InterPro"/>
</dbReference>
<dbReference type="Proteomes" id="UP000007934">
    <property type="component" value="Chromosome"/>
</dbReference>
<evidence type="ECO:0000256" key="2">
    <source>
        <dbReference type="ARBA" id="ARBA00011900"/>
    </source>
</evidence>
<keyword evidence="3" id="KW-0489">Methyltransferase</keyword>
<gene>
    <name evidence="9" type="ordered locus">Hfelis_12690</name>
</gene>
<dbReference type="EC" id="2.1.1.72" evidence="2"/>
<dbReference type="PRINTS" id="PR00507">
    <property type="entry name" value="N12N6MTFRASE"/>
</dbReference>
<dbReference type="GO" id="GO:0003677">
    <property type="term" value="F:DNA binding"/>
    <property type="evidence" value="ECO:0007669"/>
    <property type="project" value="InterPro"/>
</dbReference>
<dbReference type="GO" id="GO:0009307">
    <property type="term" value="P:DNA restriction-modification system"/>
    <property type="evidence" value="ECO:0007669"/>
    <property type="project" value="UniProtKB-KW"/>
</dbReference>
<evidence type="ECO:0000256" key="4">
    <source>
        <dbReference type="ARBA" id="ARBA00022679"/>
    </source>
</evidence>
<reference evidence="9 10" key="1">
    <citation type="journal article" date="2011" name="Genome Biol. Evol.">
        <title>Comparative whole genome sequence analysis of the carcinogenic bacterial model pathogen Helicobacter felis.</title>
        <authorList>
            <person name="Arnold I.C."/>
            <person name="Zigova Z."/>
            <person name="Holden M."/>
            <person name="Lawley T.D."/>
            <person name="Rad R."/>
            <person name="Dougan G."/>
            <person name="Falkow S."/>
            <person name="Bentley S.D."/>
            <person name="Muller A."/>
        </authorList>
    </citation>
    <scope>NUCLEOTIDE SEQUENCE [LARGE SCALE GENOMIC DNA]</scope>
    <source>
        <strain evidence="10">ATCC 49179 / CCUG 28539 / NCTC 12436 / CS1</strain>
    </source>
</reference>
<sequence>MPSQEETIEYGIKKELEALNIAYYAKTAPINEETQRALEQAPSKNGGSGKNYPDLKLLLNTPSARKLPVMIEVKGLKGRLAKFGKDHSPDLSTNAIKNYALNGALHYANAILDYSHSYNEAIAIGINGYEEAGKLYKQYALYYLNTKHLAVPQKIGDFKDLSILSHLEELERKLDNLALSEEARAQAIETLESQTETQLNKLNQFLNDDILDLEENKRVALLVGMIMAATGVPKTEDRPGVGALGLEDLKSEQDKDTHDGQEFIKKIKAFLNAKKLPLEKNEMVIDELKKVFIHSKLWSLNSYTSANTAESPLKRIYGRFLEGVYPLVKKLTSTADIAGRLFNTLTKWLNVPDNKKNDVVLTPREVVDLMVELAQVNKDSFVWDYAAGSGAFLISSMNKMLKDCEEKITEPRARADKINKIKNEQMLGIEKNTEIYLMGILNMLLLGDGSTNFLHRDSLEDFEAKKPINYEQGDLKGEPFNANVFLLNPPYSAKGKGFIFVERALERMEKGRAVVIIQENAGSGNGWPYTAQILEHSTLVASIKMPLDLFVGKSSVQTAIYVFEVGTPHSEDKLVKFIDFSHDGYTRAARKKARASTNLRDTDHAKERYAELIALVLGKKRATNFYKDHYIEDTINLKGKDWTYAQHQKIDTMPQMGDFKGSVAEFLAYEVSLVLKGDSAGKSLTPA</sequence>
<keyword evidence="5" id="KW-0949">S-adenosyl-L-methionine</keyword>
<evidence type="ECO:0000313" key="9">
    <source>
        <dbReference type="EMBL" id="CBY83353.1"/>
    </source>
</evidence>
<evidence type="ECO:0000256" key="3">
    <source>
        <dbReference type="ARBA" id="ARBA00022603"/>
    </source>
</evidence>
<dbReference type="Pfam" id="PF02384">
    <property type="entry name" value="N6_Mtase"/>
    <property type="match status" value="1"/>
</dbReference>
<organism evidence="9 10">
    <name type="scientific">Helicobacter felis (strain ATCC 49179 / CCUG 28539 / NCTC 12436 / CS1)</name>
    <dbReference type="NCBI Taxonomy" id="936155"/>
    <lineage>
        <taxon>Bacteria</taxon>
        <taxon>Pseudomonadati</taxon>
        <taxon>Campylobacterota</taxon>
        <taxon>Epsilonproteobacteria</taxon>
        <taxon>Campylobacterales</taxon>
        <taxon>Helicobacteraceae</taxon>
        <taxon>Helicobacter</taxon>
    </lineage>
</organism>
<keyword evidence="6" id="KW-0680">Restriction system</keyword>